<name>A0AAE1FVR5_PETCI</name>
<dbReference type="GO" id="GO:0071011">
    <property type="term" value="C:precatalytic spliceosome"/>
    <property type="evidence" value="ECO:0007669"/>
    <property type="project" value="TreeGrafter"/>
</dbReference>
<dbReference type="SUPFAM" id="SSF57667">
    <property type="entry name" value="beta-beta-alpha zinc fingers"/>
    <property type="match status" value="1"/>
</dbReference>
<dbReference type="InterPro" id="IPR013087">
    <property type="entry name" value="Znf_C2H2_type"/>
</dbReference>
<dbReference type="GO" id="GO:0008270">
    <property type="term" value="F:zinc ion binding"/>
    <property type="evidence" value="ECO:0007669"/>
    <property type="project" value="UniProtKB-KW"/>
</dbReference>
<dbReference type="SMART" id="SM00355">
    <property type="entry name" value="ZnF_C2H2"/>
    <property type="match status" value="2"/>
</dbReference>
<proteinExistence type="predicted"/>
<keyword evidence="1" id="KW-0863">Zinc-finger</keyword>
<feature type="region of interest" description="Disordered" evidence="2">
    <location>
        <begin position="228"/>
        <end position="295"/>
    </location>
</feature>
<sequence length="416" mass="48296">MSPPKMPHNERMANETLRNFSSLAYSIKYKNIFEEAVYIVYGTVFTVKIGLSKRMMFHCELCNKDMNNIDSLENHSRSGTHQKNKDKEARENQGFKYHLEPSNFHRHSLQYKLERSILKPVGLQMVEEYTQGEGSSYYKCNLCGAHGKLDHIYYHIIGTKHTEKYIRSSYKLEGTVLTARERDHLREQLVQTEGIDVSVIRIIVGHDLYPKKWKAECRSLTKINTTEEPTIDVKEESRYSPPPSPSPSNWWPSSNTNTINNQRSPRLESPQRKLKLPRCDSQETSPSVHFRNTCPPPPPPIQCLSDQIVATPNHPEIQDKATQRFDLEELMVQLNFIVKSDTEIRTSWDAKDVIDMILKISDALHTLTKAQISDPSYKDEHHFNKLTCQKKALGKILAHVKQRMEESWRRHNMHSL</sequence>
<reference evidence="4" key="1">
    <citation type="submission" date="2023-10" db="EMBL/GenBank/DDBJ databases">
        <title>Genome assemblies of two species of porcelain crab, Petrolisthes cinctipes and Petrolisthes manimaculis (Anomura: Porcellanidae).</title>
        <authorList>
            <person name="Angst P."/>
        </authorList>
    </citation>
    <scope>NUCLEOTIDE SEQUENCE</scope>
    <source>
        <strain evidence="4">PB745_01</strain>
        <tissue evidence="4">Gill</tissue>
    </source>
</reference>
<organism evidence="4 5">
    <name type="scientific">Petrolisthes cinctipes</name>
    <name type="common">Flat porcelain crab</name>
    <dbReference type="NCBI Taxonomy" id="88211"/>
    <lineage>
        <taxon>Eukaryota</taxon>
        <taxon>Metazoa</taxon>
        <taxon>Ecdysozoa</taxon>
        <taxon>Arthropoda</taxon>
        <taxon>Crustacea</taxon>
        <taxon>Multicrustacea</taxon>
        <taxon>Malacostraca</taxon>
        <taxon>Eumalacostraca</taxon>
        <taxon>Eucarida</taxon>
        <taxon>Decapoda</taxon>
        <taxon>Pleocyemata</taxon>
        <taxon>Anomura</taxon>
        <taxon>Galatheoidea</taxon>
        <taxon>Porcellanidae</taxon>
        <taxon>Petrolisthes</taxon>
    </lineage>
</organism>
<dbReference type="GO" id="GO:0003725">
    <property type="term" value="F:double-stranded RNA binding"/>
    <property type="evidence" value="ECO:0007669"/>
    <property type="project" value="TreeGrafter"/>
</dbReference>
<evidence type="ECO:0000313" key="5">
    <source>
        <dbReference type="Proteomes" id="UP001286313"/>
    </source>
</evidence>
<comment type="caution">
    <text evidence="4">The sequence shown here is derived from an EMBL/GenBank/DDBJ whole genome shotgun (WGS) entry which is preliminary data.</text>
</comment>
<evidence type="ECO:0000256" key="2">
    <source>
        <dbReference type="SAM" id="MobiDB-lite"/>
    </source>
</evidence>
<protein>
    <recommendedName>
        <fullName evidence="3">C2H2-type domain-containing protein</fullName>
    </recommendedName>
</protein>
<dbReference type="PROSITE" id="PS50157">
    <property type="entry name" value="ZINC_FINGER_C2H2_2"/>
    <property type="match status" value="1"/>
</dbReference>
<dbReference type="PANTHER" id="PTHR45762:SF3">
    <property type="entry name" value="ZINC-FINGER PROTEIN AT 72D, ISOFORM B"/>
    <property type="match status" value="1"/>
</dbReference>
<keyword evidence="1" id="KW-0862">Zinc</keyword>
<feature type="compositionally biased region" description="Basic and acidic residues" evidence="2">
    <location>
        <begin position="265"/>
        <end position="281"/>
    </location>
</feature>
<dbReference type="EMBL" id="JAWQEG010001292">
    <property type="protein sequence ID" value="KAK3880759.1"/>
    <property type="molecule type" value="Genomic_DNA"/>
</dbReference>
<evidence type="ECO:0000259" key="3">
    <source>
        <dbReference type="PROSITE" id="PS50157"/>
    </source>
</evidence>
<dbReference type="PROSITE" id="PS00028">
    <property type="entry name" value="ZINC_FINGER_C2H2_1"/>
    <property type="match status" value="1"/>
</dbReference>
<keyword evidence="5" id="KW-1185">Reference proteome</keyword>
<keyword evidence="1" id="KW-0479">Metal-binding</keyword>
<gene>
    <name evidence="4" type="ORF">Pcinc_014772</name>
</gene>
<dbReference type="Proteomes" id="UP001286313">
    <property type="component" value="Unassembled WGS sequence"/>
</dbReference>
<evidence type="ECO:0000256" key="1">
    <source>
        <dbReference type="PROSITE-ProRule" id="PRU00042"/>
    </source>
</evidence>
<feature type="domain" description="C2H2-type" evidence="3">
    <location>
        <begin position="57"/>
        <end position="86"/>
    </location>
</feature>
<dbReference type="PANTHER" id="PTHR45762">
    <property type="entry name" value="ZINC FINGER RNA-BINDING PROTEIN"/>
    <property type="match status" value="1"/>
</dbReference>
<accession>A0AAE1FVR5</accession>
<dbReference type="InterPro" id="IPR036236">
    <property type="entry name" value="Znf_C2H2_sf"/>
</dbReference>
<dbReference type="GO" id="GO:0003727">
    <property type="term" value="F:single-stranded RNA binding"/>
    <property type="evidence" value="ECO:0007669"/>
    <property type="project" value="TreeGrafter"/>
</dbReference>
<dbReference type="AlphaFoldDB" id="A0AAE1FVR5"/>
<evidence type="ECO:0000313" key="4">
    <source>
        <dbReference type="EMBL" id="KAK3880759.1"/>
    </source>
</evidence>